<dbReference type="SUPFAM" id="SSF56112">
    <property type="entry name" value="Protein kinase-like (PK-like)"/>
    <property type="match status" value="1"/>
</dbReference>
<dbReference type="RefSeq" id="WP_102757433.1">
    <property type="nucleotide sequence ID" value="NZ_CP025791.1"/>
</dbReference>
<dbReference type="OrthoDB" id="5291879at2"/>
<dbReference type="PANTHER" id="PTHR12149">
    <property type="entry name" value="FRUCTOSAMINE 3 KINASE-RELATED PROTEIN"/>
    <property type="match status" value="1"/>
</dbReference>
<dbReference type="PIRSF" id="PIRSF006221">
    <property type="entry name" value="Ketosamine-3-kinase"/>
    <property type="match status" value="1"/>
</dbReference>
<comment type="similarity">
    <text evidence="1 2">Belongs to the fructosamine kinase family.</text>
</comment>
<dbReference type="Proteomes" id="UP000235826">
    <property type="component" value="Chromosome"/>
</dbReference>
<feature type="transmembrane region" description="Helical" evidence="3">
    <location>
        <begin position="260"/>
        <end position="282"/>
    </location>
</feature>
<dbReference type="AlphaFoldDB" id="A0A2K9PW83"/>
<dbReference type="InterPro" id="IPR000719">
    <property type="entry name" value="Prot_kinase_dom"/>
</dbReference>
<organism evidence="5 6">
    <name type="scientific">Flavivirga eckloniae</name>
    <dbReference type="NCBI Taxonomy" id="1803846"/>
    <lineage>
        <taxon>Bacteria</taxon>
        <taxon>Pseudomonadati</taxon>
        <taxon>Bacteroidota</taxon>
        <taxon>Flavobacteriia</taxon>
        <taxon>Flavobacteriales</taxon>
        <taxon>Flavobacteriaceae</taxon>
        <taxon>Flavivirga</taxon>
    </lineage>
</organism>
<accession>A0A2K9PW83</accession>
<dbReference type="GO" id="GO:0004672">
    <property type="term" value="F:protein kinase activity"/>
    <property type="evidence" value="ECO:0007669"/>
    <property type="project" value="InterPro"/>
</dbReference>
<proteinExistence type="inferred from homology"/>
<sequence>MHNDLKSHLSNIIKESITKVSVIHGGDISEAFKIETPDNCYFLKLNKALNALKMFQAETYGLQLIGKTNTIKTPEVLACDSFQNSAFLLMEFIESKAASTEDLENLGKQLAHLHHCTSTYFGLDQNNFIGSLPQSNKTNISWVKFYTTERLLVQLELAKQKGLLSNNEFPTAQKIEEALEPLFADVKPALLHGDLWSGNYLISSDGTPYLIDPAVYYGHNEVDIAMTKLFGGFGNSFYDAYHANLKKDEHTSYRIDIYQLYYLLVHLNLFGSSYYGSVVSILKKYF</sequence>
<evidence type="ECO:0000256" key="3">
    <source>
        <dbReference type="SAM" id="Phobius"/>
    </source>
</evidence>
<dbReference type="KEGG" id="fek:C1H87_19540"/>
<dbReference type="InterPro" id="IPR016477">
    <property type="entry name" value="Fructo-/Ketosamine-3-kinase"/>
</dbReference>
<dbReference type="Gene3D" id="3.30.200.20">
    <property type="entry name" value="Phosphorylase Kinase, domain 1"/>
    <property type="match status" value="1"/>
</dbReference>
<protein>
    <submittedName>
        <fullName evidence="5">Fructosamine kinase</fullName>
    </submittedName>
</protein>
<evidence type="ECO:0000313" key="5">
    <source>
        <dbReference type="EMBL" id="AUP80787.1"/>
    </source>
</evidence>
<keyword evidence="3" id="KW-0812">Transmembrane</keyword>
<keyword evidence="2" id="KW-0808">Transferase</keyword>
<reference evidence="5 6" key="1">
    <citation type="submission" date="2018-01" db="EMBL/GenBank/DDBJ databases">
        <title>Complete genome sequence of Flavivirga eckloniae ECD14 isolated from seaweed Ecklonia cava.</title>
        <authorList>
            <person name="Lee J.H."/>
            <person name="Baik K.S."/>
            <person name="Seong C.N."/>
        </authorList>
    </citation>
    <scope>NUCLEOTIDE SEQUENCE [LARGE SCALE GENOMIC DNA]</scope>
    <source>
        <strain evidence="5 6">ECD14</strain>
    </source>
</reference>
<evidence type="ECO:0000259" key="4">
    <source>
        <dbReference type="PROSITE" id="PS50011"/>
    </source>
</evidence>
<keyword evidence="6" id="KW-1185">Reference proteome</keyword>
<evidence type="ECO:0000256" key="1">
    <source>
        <dbReference type="ARBA" id="ARBA00009460"/>
    </source>
</evidence>
<dbReference type="PANTHER" id="PTHR12149:SF8">
    <property type="entry name" value="PROTEIN-RIBULOSAMINE 3-KINASE"/>
    <property type="match status" value="1"/>
</dbReference>
<keyword evidence="2 5" id="KW-0418">Kinase</keyword>
<name>A0A2K9PW83_9FLAO</name>
<dbReference type="PROSITE" id="PS50011">
    <property type="entry name" value="PROTEIN_KINASE_DOM"/>
    <property type="match status" value="1"/>
</dbReference>
<dbReference type="InterPro" id="IPR011009">
    <property type="entry name" value="Kinase-like_dom_sf"/>
</dbReference>
<evidence type="ECO:0000313" key="6">
    <source>
        <dbReference type="Proteomes" id="UP000235826"/>
    </source>
</evidence>
<dbReference type="GO" id="GO:0005524">
    <property type="term" value="F:ATP binding"/>
    <property type="evidence" value="ECO:0007669"/>
    <property type="project" value="InterPro"/>
</dbReference>
<evidence type="ECO:0000256" key="2">
    <source>
        <dbReference type="PIRNR" id="PIRNR006221"/>
    </source>
</evidence>
<keyword evidence="3" id="KW-0472">Membrane</keyword>
<dbReference type="Gene3D" id="3.90.1200.10">
    <property type="match status" value="1"/>
</dbReference>
<gene>
    <name evidence="5" type="ORF">C1H87_19540</name>
</gene>
<keyword evidence="3" id="KW-1133">Transmembrane helix</keyword>
<dbReference type="EMBL" id="CP025791">
    <property type="protein sequence ID" value="AUP80787.1"/>
    <property type="molecule type" value="Genomic_DNA"/>
</dbReference>
<dbReference type="Pfam" id="PF03881">
    <property type="entry name" value="Fructosamin_kin"/>
    <property type="match status" value="1"/>
</dbReference>
<feature type="domain" description="Protein kinase" evidence="4">
    <location>
        <begin position="17"/>
        <end position="286"/>
    </location>
</feature>